<accession>A0A382GKH2</accession>
<dbReference type="Gene3D" id="3.40.50.1100">
    <property type="match status" value="2"/>
</dbReference>
<dbReference type="PANTHER" id="PTHR42690:SF1">
    <property type="entry name" value="THREONINE SYNTHASE-LIKE 2"/>
    <property type="match status" value="1"/>
</dbReference>
<dbReference type="PANTHER" id="PTHR42690">
    <property type="entry name" value="THREONINE SYNTHASE FAMILY MEMBER"/>
    <property type="match status" value="1"/>
</dbReference>
<evidence type="ECO:0000259" key="6">
    <source>
        <dbReference type="Pfam" id="PF14821"/>
    </source>
</evidence>
<evidence type="ECO:0000256" key="2">
    <source>
        <dbReference type="ARBA" id="ARBA00005517"/>
    </source>
</evidence>
<keyword evidence="3" id="KW-0663">Pyridoxal phosphate</keyword>
<dbReference type="InterPro" id="IPR004450">
    <property type="entry name" value="Thr_synthase-like"/>
</dbReference>
<dbReference type="InterPro" id="IPR001926">
    <property type="entry name" value="TrpB-like_PALP"/>
</dbReference>
<gene>
    <name evidence="7" type="ORF">METZ01_LOCUS227525</name>
</gene>
<dbReference type="NCBIfam" id="TIGR00260">
    <property type="entry name" value="thrC"/>
    <property type="match status" value="1"/>
</dbReference>
<comment type="similarity">
    <text evidence="2">Belongs to the threonine synthase family.</text>
</comment>
<dbReference type="GO" id="GO:0016829">
    <property type="term" value="F:lyase activity"/>
    <property type="evidence" value="ECO:0007669"/>
    <property type="project" value="UniProtKB-KW"/>
</dbReference>
<comment type="cofactor">
    <cofactor evidence="1">
        <name>pyridoxal 5'-phosphate</name>
        <dbReference type="ChEBI" id="CHEBI:597326"/>
    </cofactor>
</comment>
<evidence type="ECO:0000259" key="5">
    <source>
        <dbReference type="Pfam" id="PF00291"/>
    </source>
</evidence>
<dbReference type="InterPro" id="IPR051166">
    <property type="entry name" value="Threonine_Synthase"/>
</dbReference>
<evidence type="ECO:0000256" key="3">
    <source>
        <dbReference type="ARBA" id="ARBA00022898"/>
    </source>
</evidence>
<dbReference type="Pfam" id="PF14821">
    <property type="entry name" value="Thr_synth_N"/>
    <property type="match status" value="1"/>
</dbReference>
<dbReference type="SUPFAM" id="SSF53686">
    <property type="entry name" value="Tryptophan synthase beta subunit-like PLP-dependent enzymes"/>
    <property type="match status" value="1"/>
</dbReference>
<name>A0A382GKH2_9ZZZZ</name>
<evidence type="ECO:0000256" key="1">
    <source>
        <dbReference type="ARBA" id="ARBA00001933"/>
    </source>
</evidence>
<evidence type="ECO:0000313" key="7">
    <source>
        <dbReference type="EMBL" id="SVB74671.1"/>
    </source>
</evidence>
<evidence type="ECO:0008006" key="8">
    <source>
        <dbReference type="Google" id="ProtNLM"/>
    </source>
</evidence>
<dbReference type="InterPro" id="IPR037158">
    <property type="entry name" value="Thr_synth_N_sf"/>
</dbReference>
<dbReference type="CDD" id="cd01560">
    <property type="entry name" value="Thr-synth_2"/>
    <property type="match status" value="1"/>
</dbReference>
<organism evidence="7">
    <name type="scientific">marine metagenome</name>
    <dbReference type="NCBI Taxonomy" id="408172"/>
    <lineage>
        <taxon>unclassified sequences</taxon>
        <taxon>metagenomes</taxon>
        <taxon>ecological metagenomes</taxon>
    </lineage>
</organism>
<protein>
    <recommendedName>
        <fullName evidence="8">Threonine synthase</fullName>
    </recommendedName>
</protein>
<feature type="domain" description="Tryptophan synthase beta chain-like PALP" evidence="5">
    <location>
        <begin position="100"/>
        <end position="319"/>
    </location>
</feature>
<dbReference type="EMBL" id="UINC01055603">
    <property type="protein sequence ID" value="SVB74671.1"/>
    <property type="molecule type" value="Genomic_DNA"/>
</dbReference>
<sequence>VYYLSTRNNKLKESFLNVLFQGLSKEGGLFIPFSWPSISIKNLKEKNYQEIAHDIISPFIQEDISDDDLSLILDKTYQSFDHENIAPLVNIEKNKYILELFYGPTFAFKDYALQFLGNLFSHVLQNTNKKITVLGATSGDTGSAAINAFKGKDDVQVFILHPYQKVSEVQRRQMTTVAEKNIHNIALKGTFDDCQKIVKQLFLDSGLQSKTSLTAVNSINWARIIAQTVYYFWAYIQLGKEKVNFIVPSGNFGNIFSARVAKYMGLPIDRLHIVTNENDILHRTISEGKMKIDIVKKTYSPSMDIQISSNFERQLFESANRDSDLIKKTMQSFLETGEHILSNSIVEDMKLIYNTHTVSNLQTLETIRKFKEKFNYLADPHTATGLNVLDKMDNENSTIGLACAHPAKFGEAIKEATGNLPNFPSELKNIFDKEEKIIILNNNIQDIKNHIINNI</sequence>
<reference evidence="7" key="1">
    <citation type="submission" date="2018-05" db="EMBL/GenBank/DDBJ databases">
        <authorList>
            <person name="Lanie J.A."/>
            <person name="Ng W.-L."/>
            <person name="Kazmierczak K.M."/>
            <person name="Andrzejewski T.M."/>
            <person name="Davidsen T.M."/>
            <person name="Wayne K.J."/>
            <person name="Tettelin H."/>
            <person name="Glass J.I."/>
            <person name="Rusch D."/>
            <person name="Podicherti R."/>
            <person name="Tsui H.-C.T."/>
            <person name="Winkler M.E."/>
        </authorList>
    </citation>
    <scope>NUCLEOTIDE SEQUENCE</scope>
</reference>
<feature type="non-terminal residue" evidence="7">
    <location>
        <position position="1"/>
    </location>
</feature>
<feature type="domain" description="Threonine synthase N-terminal" evidence="6">
    <location>
        <begin position="3"/>
        <end position="77"/>
    </location>
</feature>
<dbReference type="Pfam" id="PF24857">
    <property type="entry name" value="THR4_C"/>
    <property type="match status" value="1"/>
</dbReference>
<dbReference type="InterPro" id="IPR036052">
    <property type="entry name" value="TrpB-like_PALP_sf"/>
</dbReference>
<dbReference type="Gene3D" id="3.90.1380.10">
    <property type="entry name" value="Threonine synthase, N-terminal domain"/>
    <property type="match status" value="1"/>
</dbReference>
<dbReference type="Pfam" id="PF00291">
    <property type="entry name" value="PALP"/>
    <property type="match status" value="1"/>
</dbReference>
<keyword evidence="4" id="KW-0456">Lyase</keyword>
<proteinExistence type="inferred from homology"/>
<dbReference type="AlphaFoldDB" id="A0A382GKH2"/>
<evidence type="ECO:0000256" key="4">
    <source>
        <dbReference type="ARBA" id="ARBA00023239"/>
    </source>
</evidence>
<dbReference type="InterPro" id="IPR029144">
    <property type="entry name" value="Thr_synth_N"/>
</dbReference>